<dbReference type="STRING" id="1280954.HPO_19207"/>
<accession>A0A062V3T1</accession>
<evidence type="ECO:0000313" key="2">
    <source>
        <dbReference type="Proteomes" id="UP000027100"/>
    </source>
</evidence>
<comment type="caution">
    <text evidence="1">The sequence shown here is derived from an EMBL/GenBank/DDBJ whole genome shotgun (WGS) entry which is preliminary data.</text>
</comment>
<gene>
    <name evidence="1" type="ORF">HPO_19207</name>
</gene>
<dbReference type="RefSeq" id="WP_035602788.1">
    <property type="nucleotide sequence ID" value="NZ_ARYM01000049.1"/>
</dbReference>
<dbReference type="eggNOG" id="ENOG503329A">
    <property type="taxonomic scope" value="Bacteria"/>
</dbReference>
<dbReference type="Proteomes" id="UP000027100">
    <property type="component" value="Unassembled WGS sequence"/>
</dbReference>
<dbReference type="NCBIfam" id="NF047331">
    <property type="entry name" value="phage_HTJ"/>
    <property type="match status" value="1"/>
</dbReference>
<protein>
    <submittedName>
        <fullName evidence="1">Uncharacterized protein</fullName>
    </submittedName>
</protein>
<keyword evidence="2" id="KW-1185">Reference proteome</keyword>
<dbReference type="OrthoDB" id="7873006at2"/>
<proteinExistence type="predicted"/>
<dbReference type="EMBL" id="ARYM01000049">
    <property type="protein sequence ID" value="KCZ96566.1"/>
    <property type="molecule type" value="Genomic_DNA"/>
</dbReference>
<dbReference type="AlphaFoldDB" id="A0A062V3T1"/>
<dbReference type="PATRIC" id="fig|1280954.3.peg.3853"/>
<reference evidence="1 2" key="1">
    <citation type="journal article" date="2014" name="Antonie Van Leeuwenhoek">
        <title>Hyphomonas beringensis sp. nov. and Hyphomonas chukchiensis sp. nov., isolated from surface seawater of the Bering Sea and Chukchi Sea.</title>
        <authorList>
            <person name="Li C."/>
            <person name="Lai Q."/>
            <person name="Li G."/>
            <person name="Dong C."/>
            <person name="Wang J."/>
            <person name="Liao Y."/>
            <person name="Shao Z."/>
        </authorList>
    </citation>
    <scope>NUCLEOTIDE SEQUENCE [LARGE SCALE GENOMIC DNA]</scope>
    <source>
        <strain evidence="1 2">PS728</strain>
    </source>
</reference>
<organism evidence="1 2">
    <name type="scientific">Hyphomonas polymorpha PS728</name>
    <dbReference type="NCBI Taxonomy" id="1280954"/>
    <lineage>
        <taxon>Bacteria</taxon>
        <taxon>Pseudomonadati</taxon>
        <taxon>Pseudomonadota</taxon>
        <taxon>Alphaproteobacteria</taxon>
        <taxon>Hyphomonadales</taxon>
        <taxon>Hyphomonadaceae</taxon>
        <taxon>Hyphomonas</taxon>
    </lineage>
</organism>
<evidence type="ECO:0000313" key="1">
    <source>
        <dbReference type="EMBL" id="KCZ96566.1"/>
    </source>
</evidence>
<name>A0A062V3T1_9PROT</name>
<sequence>MALTVSELTSLRDGLIKARSNGVRRVRDQNGEEVTYSSDREMAAAIAALDREIAGHAKPIPNTILFNTSKGFEK</sequence>